<dbReference type="Pfam" id="PF06748">
    <property type="entry name" value="DUF1217"/>
    <property type="match status" value="1"/>
</dbReference>
<dbReference type="OrthoDB" id="7824597at2"/>
<dbReference type="InterPro" id="IPR010626">
    <property type="entry name" value="DUF1217"/>
</dbReference>
<keyword evidence="1" id="KW-0282">Flagellum</keyword>
<sequence length="269" mass="28966">MSFAPVVPSGGITGWIFLKRTMPAQQAAQNALPSSRRDEAYFREKIGKVTSAEDLIADRRLLSVSLGAFGLEADINNKYFIRKVLEGGTLDAASLANKLADKQYLKLAAAFGFDLGVPNTQLSGFADSILSQYATRRFETAVGAQRDDMRLALNAERELKTLAGSTSSDRTKWYGVLGSAPLRKVFETALGLPAAFASINLDQQVTVMKAKTDALFGEESLAQFADPAKTELLIRRFLMRSDAAGPATSPALQLLQASGRGSGLLSLLR</sequence>
<name>A0A2T4JYS1_9RHOB</name>
<evidence type="ECO:0000313" key="2">
    <source>
        <dbReference type="Proteomes" id="UP000241010"/>
    </source>
</evidence>
<organism evidence="1 2">
    <name type="scientific">Cereibacter changlensis JA139</name>
    <dbReference type="NCBI Taxonomy" id="1188249"/>
    <lineage>
        <taxon>Bacteria</taxon>
        <taxon>Pseudomonadati</taxon>
        <taxon>Pseudomonadota</taxon>
        <taxon>Alphaproteobacteria</taxon>
        <taxon>Rhodobacterales</taxon>
        <taxon>Paracoccaceae</taxon>
        <taxon>Cereibacter</taxon>
    </lineage>
</organism>
<keyword evidence="1" id="KW-0966">Cell projection</keyword>
<comment type="caution">
    <text evidence="1">The sequence shown here is derived from an EMBL/GenBank/DDBJ whole genome shotgun (WGS) entry which is preliminary data.</text>
</comment>
<dbReference type="InterPro" id="IPR023157">
    <property type="entry name" value="AGR-C-984p-like_sf"/>
</dbReference>
<reference evidence="1 2" key="1">
    <citation type="submission" date="2018-03" db="EMBL/GenBank/DDBJ databases">
        <title>Cereibacter changlensis.</title>
        <authorList>
            <person name="Meyer T.E."/>
            <person name="Miller S."/>
            <person name="Lodha T."/>
            <person name="Gandham S."/>
            <person name="Chintalapati S."/>
            <person name="Chintalapati V.R."/>
        </authorList>
    </citation>
    <scope>NUCLEOTIDE SEQUENCE [LARGE SCALE GENOMIC DNA]</scope>
    <source>
        <strain evidence="1 2">JA139</strain>
    </source>
</reference>
<evidence type="ECO:0000313" key="1">
    <source>
        <dbReference type="EMBL" id="PTE22957.1"/>
    </source>
</evidence>
<keyword evidence="1" id="KW-0969">Cilium</keyword>
<dbReference type="SUPFAM" id="SSF158837">
    <property type="entry name" value="AGR C 984p-like"/>
    <property type="match status" value="1"/>
</dbReference>
<protein>
    <submittedName>
        <fullName evidence="1">Flagellar protein</fullName>
    </submittedName>
</protein>
<dbReference type="Gene3D" id="1.10.3700.10">
    <property type="entry name" value="AGR C 984p-like"/>
    <property type="match status" value="1"/>
</dbReference>
<accession>A0A2T4JYS1</accession>
<dbReference type="RefSeq" id="WP_107662728.1">
    <property type="nucleotide sequence ID" value="NZ_PZKG01000012.1"/>
</dbReference>
<keyword evidence="2" id="KW-1185">Reference proteome</keyword>
<dbReference type="EMBL" id="PZKG01000012">
    <property type="protein sequence ID" value="PTE22957.1"/>
    <property type="molecule type" value="Genomic_DNA"/>
</dbReference>
<gene>
    <name evidence="1" type="ORF">C5F48_04590</name>
</gene>
<dbReference type="Proteomes" id="UP000241010">
    <property type="component" value="Unassembled WGS sequence"/>
</dbReference>
<proteinExistence type="predicted"/>
<dbReference type="AlphaFoldDB" id="A0A2T4JYS1"/>